<proteinExistence type="predicted"/>
<gene>
    <name evidence="1" type="ORF">EV186_1011728</name>
</gene>
<evidence type="ECO:0000313" key="2">
    <source>
        <dbReference type="Proteomes" id="UP000295444"/>
    </source>
</evidence>
<dbReference type="EMBL" id="SNXZ01000001">
    <property type="protein sequence ID" value="TDQ05750.1"/>
    <property type="molecule type" value="Genomic_DNA"/>
</dbReference>
<reference evidence="1 2" key="1">
    <citation type="submission" date="2019-03" db="EMBL/GenBank/DDBJ databases">
        <title>Genomic Encyclopedia of Type Strains, Phase IV (KMG-IV): sequencing the most valuable type-strain genomes for metagenomic binning, comparative biology and taxonomic classification.</title>
        <authorList>
            <person name="Goeker M."/>
        </authorList>
    </citation>
    <scope>NUCLEOTIDE SEQUENCE [LARGE SCALE GENOMIC DNA]</scope>
    <source>
        <strain evidence="1 2">DSM 45361</strain>
    </source>
</reference>
<dbReference type="AlphaFoldDB" id="A0A4R6SQ65"/>
<dbReference type="Gene3D" id="3.40.1760.10">
    <property type="entry name" value="YfbM-like super family"/>
    <property type="match status" value="1"/>
</dbReference>
<name>A0A4R6SQ65_LABRH</name>
<dbReference type="SUPFAM" id="SSF111069">
    <property type="entry name" value="Hypothetical protein yfbM"/>
    <property type="match status" value="1"/>
</dbReference>
<dbReference type="InterPro" id="IPR015068">
    <property type="entry name" value="DUF1877"/>
</dbReference>
<dbReference type="Pfam" id="PF08974">
    <property type="entry name" value="DUF1877"/>
    <property type="match status" value="1"/>
</dbReference>
<dbReference type="Proteomes" id="UP000295444">
    <property type="component" value="Unassembled WGS sequence"/>
</dbReference>
<dbReference type="RefSeq" id="WP_166659056.1">
    <property type="nucleotide sequence ID" value="NZ_SNXZ01000001.1"/>
</dbReference>
<evidence type="ECO:0000313" key="1">
    <source>
        <dbReference type="EMBL" id="TDQ05750.1"/>
    </source>
</evidence>
<keyword evidence="2" id="KW-1185">Reference proteome</keyword>
<organism evidence="1 2">
    <name type="scientific">Labedaea rhizosphaerae</name>
    <dbReference type="NCBI Taxonomy" id="598644"/>
    <lineage>
        <taxon>Bacteria</taxon>
        <taxon>Bacillati</taxon>
        <taxon>Actinomycetota</taxon>
        <taxon>Actinomycetes</taxon>
        <taxon>Pseudonocardiales</taxon>
        <taxon>Pseudonocardiaceae</taxon>
        <taxon>Labedaea</taxon>
    </lineage>
</organism>
<dbReference type="InterPro" id="IPR035944">
    <property type="entry name" value="YfbM-like_sf"/>
</dbReference>
<sequence length="163" mass="17682">MGGIGVHFALTAEQATALLEADDPAALMDLVGAIEESADDAEHLSTDKAWDAIHRCLSDGTLTLDAGEYPLSHTVLGGEPLDAGDDYFVSHLTPEQVKDVAVALGPVAEDWLRERFFALDPEDYDGARDDEDFAYTWSNFTEVRDFFTRAAGNGRAVIFTVEA</sequence>
<protein>
    <submittedName>
        <fullName evidence="1">Uncharacterized protein DUF1877</fullName>
    </submittedName>
</protein>
<accession>A0A4R6SQ65</accession>
<comment type="caution">
    <text evidence="1">The sequence shown here is derived from an EMBL/GenBank/DDBJ whole genome shotgun (WGS) entry which is preliminary data.</text>
</comment>